<dbReference type="InterPro" id="IPR016181">
    <property type="entry name" value="Acyl_CoA_acyltransferase"/>
</dbReference>
<proteinExistence type="predicted"/>
<evidence type="ECO:0000313" key="2">
    <source>
        <dbReference type="EMBL" id="USG62284.1"/>
    </source>
</evidence>
<evidence type="ECO:0000313" key="3">
    <source>
        <dbReference type="Proteomes" id="UP001056291"/>
    </source>
</evidence>
<dbReference type="EMBL" id="CP098747">
    <property type="protein sequence ID" value="USG62284.1"/>
    <property type="molecule type" value="Genomic_DNA"/>
</dbReference>
<sequence>MSVIISEIEAHARAALPALDSEIYDGWQLRFANGHTRRANSVNFTGQSALPLDEKISHCEAIYRQKGQPCHFRLTPLANGDLDAELSSLGYSLSDPTDVLVQPLMAPPVSKEDVEVVVEKKASIEGINAIGHLTNLSPESRNTLGQMIDRSEHEILFAMVKNGSNTVAVGLGALSADYLGLFEFATSPDHRRLGYAAAIVNRLIVEAINAGAKTAYLQAVQSNIGGRHFWENMGFKTCLYSYHYRSKL</sequence>
<dbReference type="InterPro" id="IPR056935">
    <property type="entry name" value="Rv0428c-like_C"/>
</dbReference>
<dbReference type="CDD" id="cd04301">
    <property type="entry name" value="NAT_SF"/>
    <property type="match status" value="1"/>
</dbReference>
<feature type="domain" description="N-acetyltransferase" evidence="1">
    <location>
        <begin position="114"/>
        <end position="248"/>
    </location>
</feature>
<dbReference type="RefSeq" id="WP_251935945.1">
    <property type="nucleotide sequence ID" value="NZ_CP098747.1"/>
</dbReference>
<keyword evidence="3" id="KW-1185">Reference proteome</keyword>
<evidence type="ECO:0000259" key="1">
    <source>
        <dbReference type="PROSITE" id="PS51186"/>
    </source>
</evidence>
<reference evidence="2" key="1">
    <citation type="submission" date="2022-06" db="EMBL/GenBank/DDBJ databases">
        <title>Sneathiella actinostolidae sp. nov., isolated from a sea anemonein the Western Pacific Ocean.</title>
        <authorList>
            <person name="Wei M.J."/>
        </authorList>
    </citation>
    <scope>NUCLEOTIDE SEQUENCE</scope>
    <source>
        <strain evidence="2">PHK-P5</strain>
    </source>
</reference>
<dbReference type="InterPro" id="IPR000182">
    <property type="entry name" value="GNAT_dom"/>
</dbReference>
<organism evidence="2 3">
    <name type="scientific">Sneathiella marina</name>
    <dbReference type="NCBI Taxonomy" id="2950108"/>
    <lineage>
        <taxon>Bacteria</taxon>
        <taxon>Pseudomonadati</taxon>
        <taxon>Pseudomonadota</taxon>
        <taxon>Alphaproteobacteria</taxon>
        <taxon>Sneathiellales</taxon>
        <taxon>Sneathiellaceae</taxon>
        <taxon>Sneathiella</taxon>
    </lineage>
</organism>
<name>A0ABY4WAH9_9PROT</name>
<dbReference type="PROSITE" id="PS51186">
    <property type="entry name" value="GNAT"/>
    <property type="match status" value="1"/>
</dbReference>
<gene>
    <name evidence="2" type="ORF">NBZ79_04740</name>
</gene>
<protein>
    <submittedName>
        <fullName evidence="2">GNAT family N-acetyltransferase</fullName>
    </submittedName>
</protein>
<dbReference type="Proteomes" id="UP001056291">
    <property type="component" value="Chromosome"/>
</dbReference>
<dbReference type="Pfam" id="PF24553">
    <property type="entry name" value="Rv0428c_C"/>
    <property type="match status" value="1"/>
</dbReference>
<dbReference type="Gene3D" id="3.40.630.30">
    <property type="match status" value="1"/>
</dbReference>
<accession>A0ABY4WAH9</accession>
<dbReference type="SUPFAM" id="SSF55729">
    <property type="entry name" value="Acyl-CoA N-acyltransferases (Nat)"/>
    <property type="match status" value="1"/>
</dbReference>